<comment type="cofactor">
    <cofactor evidence="4">
        <name>FAD</name>
        <dbReference type="ChEBI" id="CHEBI:57692"/>
    </cofactor>
    <text evidence="4">Binds 1 FAD per monomer.</text>
</comment>
<feature type="domain" description="FAD-dependent oxidoreductase 2 FAD-binding" evidence="5">
    <location>
        <begin position="15"/>
        <end position="462"/>
    </location>
</feature>
<evidence type="ECO:0000313" key="7">
    <source>
        <dbReference type="Proteomes" id="UP000000314"/>
    </source>
</evidence>
<evidence type="ECO:0000256" key="1">
    <source>
        <dbReference type="ARBA" id="ARBA00022630"/>
    </source>
</evidence>
<dbReference type="Pfam" id="PF00890">
    <property type="entry name" value="FAD_binding_2"/>
    <property type="match status" value="1"/>
</dbReference>
<protein>
    <recommendedName>
        <fullName evidence="4">Fumarate reductase</fullName>
        <ecNumber evidence="4">1.3.1.6</ecNumber>
    </recommendedName>
</protein>
<dbReference type="PANTHER" id="PTHR43400:SF1">
    <property type="entry name" value="FUMARATE REDUCTASE"/>
    <property type="match status" value="1"/>
</dbReference>
<reference evidence="6 7" key="1">
    <citation type="journal article" date="2009" name="Nat. Biotechnol.">
        <title>Genome sequence of the recombinant protein production host Pichia pastoris.</title>
        <authorList>
            <person name="De Schutter K."/>
            <person name="Lin Y.C."/>
            <person name="Tiels P."/>
            <person name="Van Hecke A."/>
            <person name="Glinka S."/>
            <person name="Weber-Lehmann J."/>
            <person name="Rouze P."/>
            <person name="Van de Peer Y."/>
            <person name="Callewaert N."/>
        </authorList>
    </citation>
    <scope>NUCLEOTIDE SEQUENCE [LARGE SCALE GENOMIC DNA]</scope>
    <source>
        <strain evidence="7">GS115 / ATCC 20864</strain>
    </source>
</reference>
<name>C4R3X2_KOMPG</name>
<keyword evidence="1 4" id="KW-0285">Flavoprotein</keyword>
<sequence length="490" mass="52758">MSVIPLFPNLPPNPIIVVGGGLAGVTAAIQSVNSGANVVLVEKEAKLGGNSMKASSGISGALTSQQISLHVNDSVDSFLEDSILSARSGKDHARSLLEILTDESADAIKWLTKVCKIDLSTVSLLGGHSQPRTHRGLSKPPGFAITSTVISILSDISERYPQNVKVINQAKLTDIIVHDHEVDGVVIEFQDSKYRILGPVILASGGYSANKELISKFRPELSSLPTTNGPYASGDVLSLALEKGIAGIDLDKIQVHPTALVPFDSKIVKDDQFLILGAEMLRGAGGLLLNARGERFCNELGTRDYVSAAIENTIKETGDDRVLLVLNEEAAKQLQLNVQFYTAKGLMKKLTAEELIEEIGCDQQDLHQTFSNYNLFADLQRDEFGKVHFPNIPFNLLNSESAQESFYVSYVSRAVHFTMGGLKFNGNAEIEHQDGRVVSGLFGAGEVTGGLHGDNRLGGNSLLECVVFGKRAALTASSYLLKSLSNYHKL</sequence>
<dbReference type="PANTHER" id="PTHR43400">
    <property type="entry name" value="FUMARATE REDUCTASE"/>
    <property type="match status" value="1"/>
</dbReference>
<evidence type="ECO:0000259" key="5">
    <source>
        <dbReference type="Pfam" id="PF00890"/>
    </source>
</evidence>
<dbReference type="InterPro" id="IPR027477">
    <property type="entry name" value="Succ_DH/fumarate_Rdtase_cat_sf"/>
</dbReference>
<dbReference type="PRINTS" id="PR00368">
    <property type="entry name" value="FADPNR"/>
</dbReference>
<dbReference type="SUPFAM" id="SSF51905">
    <property type="entry name" value="FAD/NAD(P)-binding domain"/>
    <property type="match status" value="1"/>
</dbReference>
<evidence type="ECO:0000256" key="2">
    <source>
        <dbReference type="ARBA" id="ARBA00022827"/>
    </source>
</evidence>
<dbReference type="STRING" id="644223.C4R3X2"/>
<dbReference type="SMR" id="C4R3X2"/>
<dbReference type="OMA" id="EDLWVVV"/>
<dbReference type="Gene3D" id="3.90.700.10">
    <property type="entry name" value="Succinate dehydrogenase/fumarate reductase flavoprotein, catalytic domain"/>
    <property type="match status" value="1"/>
</dbReference>
<dbReference type="HOGENOM" id="CLU_011398_4_5_1"/>
<dbReference type="KEGG" id="ppa:PAS_chr3_0225"/>
<dbReference type="InterPro" id="IPR036188">
    <property type="entry name" value="FAD/NAD-bd_sf"/>
</dbReference>
<dbReference type="EC" id="1.3.1.6" evidence="4"/>
<dbReference type="Gene3D" id="3.50.50.60">
    <property type="entry name" value="FAD/NAD(P)-binding domain"/>
    <property type="match status" value="1"/>
</dbReference>
<evidence type="ECO:0000313" key="6">
    <source>
        <dbReference type="EMBL" id="CAY70237.1"/>
    </source>
</evidence>
<comment type="catalytic activity">
    <reaction evidence="4">
        <text>succinate + NAD(+) = fumarate + NADH + H(+)</text>
        <dbReference type="Rhea" id="RHEA:18281"/>
        <dbReference type="ChEBI" id="CHEBI:15378"/>
        <dbReference type="ChEBI" id="CHEBI:29806"/>
        <dbReference type="ChEBI" id="CHEBI:30031"/>
        <dbReference type="ChEBI" id="CHEBI:57540"/>
        <dbReference type="ChEBI" id="CHEBI:57945"/>
        <dbReference type="EC" id="1.3.1.6"/>
    </reaction>
</comment>
<dbReference type="EMBL" id="FN392321">
    <property type="protein sequence ID" value="CAY70237.1"/>
    <property type="molecule type" value="Genomic_DNA"/>
</dbReference>
<comment type="function">
    <text evidence="4">Irreversibly catalyzes the reduction of fumarate to succinate.</text>
</comment>
<keyword evidence="3 4" id="KW-0560">Oxidoreductase</keyword>
<dbReference type="Proteomes" id="UP000000314">
    <property type="component" value="Chromosome 3"/>
</dbReference>
<dbReference type="InParanoid" id="C4R3X2"/>
<gene>
    <name evidence="6" type="ordered locus">PAS_chr3_0225</name>
</gene>
<dbReference type="GO" id="GO:0010181">
    <property type="term" value="F:FMN binding"/>
    <property type="evidence" value="ECO:0007669"/>
    <property type="project" value="InterPro"/>
</dbReference>
<accession>C4R3X2</accession>
<organism evidence="6 7">
    <name type="scientific">Komagataella phaffii (strain GS115 / ATCC 20864)</name>
    <name type="common">Yeast</name>
    <name type="synonym">Pichia pastoris</name>
    <dbReference type="NCBI Taxonomy" id="644223"/>
    <lineage>
        <taxon>Eukaryota</taxon>
        <taxon>Fungi</taxon>
        <taxon>Dikarya</taxon>
        <taxon>Ascomycota</taxon>
        <taxon>Saccharomycotina</taxon>
        <taxon>Pichiomycetes</taxon>
        <taxon>Pichiales</taxon>
        <taxon>Pichiaceae</taxon>
        <taxon>Komagataella</taxon>
    </lineage>
</organism>
<dbReference type="GO" id="GO:0016156">
    <property type="term" value="F:fumarate reductase (NADH) activity"/>
    <property type="evidence" value="ECO:0007669"/>
    <property type="project" value="UniProtKB-EC"/>
</dbReference>
<dbReference type="InterPro" id="IPR003953">
    <property type="entry name" value="FAD-dep_OxRdtase_2_FAD-bd"/>
</dbReference>
<dbReference type="FunCoup" id="C4R3X2">
    <property type="interactions" value="76"/>
</dbReference>
<proteinExistence type="inferred from homology"/>
<evidence type="ECO:0000256" key="3">
    <source>
        <dbReference type="ARBA" id="ARBA00023002"/>
    </source>
</evidence>
<dbReference type="SUPFAM" id="SSF56425">
    <property type="entry name" value="Succinate dehydrogenase/fumarate reductase flavoprotein, catalytic domain"/>
    <property type="match status" value="1"/>
</dbReference>
<dbReference type="GeneID" id="8199974"/>
<comment type="similarity">
    <text evidence="4">Belongs to the FAD-dependent oxidoreductase 2 family. FRD/SDH subfamily.</text>
</comment>
<keyword evidence="7" id="KW-1185">Reference proteome</keyword>
<dbReference type="eggNOG" id="KOG2404">
    <property type="taxonomic scope" value="Eukaryota"/>
</dbReference>
<dbReference type="InterPro" id="IPR010960">
    <property type="entry name" value="Flavocytochrome_c"/>
</dbReference>
<dbReference type="OrthoDB" id="10254877at2759"/>
<dbReference type="InterPro" id="IPR050315">
    <property type="entry name" value="FAD-oxidoreductase_2"/>
</dbReference>
<evidence type="ECO:0000256" key="4">
    <source>
        <dbReference type="RuleBase" id="RU366062"/>
    </source>
</evidence>
<keyword evidence="2 4" id="KW-0274">FAD</keyword>
<dbReference type="AlphaFoldDB" id="C4R3X2"/>
<dbReference type="NCBIfam" id="TIGR01813">
    <property type="entry name" value="flavo_cyto_c"/>
    <property type="match status" value="1"/>
</dbReference>
<dbReference type="RefSeq" id="XP_002492437.1">
    <property type="nucleotide sequence ID" value="XM_002492392.1"/>
</dbReference>